<dbReference type="RefSeq" id="WP_252739956.1">
    <property type="nucleotide sequence ID" value="NZ_JAMXIB010000001.1"/>
</dbReference>
<evidence type="ECO:0000256" key="1">
    <source>
        <dbReference type="SAM" id="Phobius"/>
    </source>
</evidence>
<name>A0ABT1AV83_9FLAO</name>
<evidence type="ECO:0000313" key="2">
    <source>
        <dbReference type="EMBL" id="MCO5723584.1"/>
    </source>
</evidence>
<sequence length="380" mass="44671">MKGGEKNKVRSWKEIFLIDATIALIVLTLPFLIFIHLLFDPLSKEYIILGQTINHGFPDNQVFIWYILNSIIAFAYLILLFITSYGKWRFLLLPCACYFPCNLISMYAVLDSNSYWDYMFSIPGIFSMLMVVSIILLFDNLFKKHILTYYIEITFYQMIREIVFSWNTKLNYQIKSFIKKKPTFSLREYLIRAYYLQEMAEQLKNEGREDTSDLNVVKTLKKKSSIFFTVVIVMTTVFFFLEGFLPRNSKTLNIGGLVIESYGFEDVTTLVWYTSQKAFLVSALIIWFITSPYWWRWAILSPLIFYTYQFWEAFQPETQIESAGTLNVFPLVFATITLVLLISRIVRTHSITMDYKALLERELDHGITELSNLKNLSLKK</sequence>
<reference evidence="2 3" key="1">
    <citation type="submission" date="2022-06" db="EMBL/GenBank/DDBJ databases">
        <authorList>
            <person name="Xuan X."/>
        </authorList>
    </citation>
    <scope>NUCLEOTIDE SEQUENCE [LARGE SCALE GENOMIC DNA]</scope>
    <source>
        <strain evidence="2 3">2V75</strain>
    </source>
</reference>
<feature type="transmembrane region" description="Helical" evidence="1">
    <location>
        <begin position="323"/>
        <end position="346"/>
    </location>
</feature>
<evidence type="ECO:0000313" key="3">
    <source>
        <dbReference type="Proteomes" id="UP001206312"/>
    </source>
</evidence>
<proteinExistence type="predicted"/>
<feature type="transmembrane region" description="Helical" evidence="1">
    <location>
        <begin position="63"/>
        <end position="83"/>
    </location>
</feature>
<keyword evidence="1" id="KW-0472">Membrane</keyword>
<feature type="transmembrane region" description="Helical" evidence="1">
    <location>
        <begin position="90"/>
        <end position="110"/>
    </location>
</feature>
<keyword evidence="1" id="KW-0812">Transmembrane</keyword>
<accession>A0ABT1AV83</accession>
<protein>
    <recommendedName>
        <fullName evidence="4">ABC transporter permease</fullName>
    </recommendedName>
</protein>
<gene>
    <name evidence="2" type="ORF">NG653_01865</name>
</gene>
<evidence type="ECO:0008006" key="4">
    <source>
        <dbReference type="Google" id="ProtNLM"/>
    </source>
</evidence>
<feature type="transmembrane region" description="Helical" evidence="1">
    <location>
        <begin position="226"/>
        <end position="245"/>
    </location>
</feature>
<feature type="transmembrane region" description="Helical" evidence="1">
    <location>
        <begin position="270"/>
        <end position="289"/>
    </location>
</feature>
<feature type="transmembrane region" description="Helical" evidence="1">
    <location>
        <begin position="16"/>
        <end position="39"/>
    </location>
</feature>
<organism evidence="2 3">
    <name type="scientific">Robiginitalea marina</name>
    <dbReference type="NCBI Taxonomy" id="2954105"/>
    <lineage>
        <taxon>Bacteria</taxon>
        <taxon>Pseudomonadati</taxon>
        <taxon>Bacteroidota</taxon>
        <taxon>Flavobacteriia</taxon>
        <taxon>Flavobacteriales</taxon>
        <taxon>Flavobacteriaceae</taxon>
        <taxon>Robiginitalea</taxon>
    </lineage>
</organism>
<comment type="caution">
    <text evidence="2">The sequence shown here is derived from an EMBL/GenBank/DDBJ whole genome shotgun (WGS) entry which is preliminary data.</text>
</comment>
<dbReference type="Proteomes" id="UP001206312">
    <property type="component" value="Unassembled WGS sequence"/>
</dbReference>
<feature type="transmembrane region" description="Helical" evidence="1">
    <location>
        <begin position="116"/>
        <end position="138"/>
    </location>
</feature>
<keyword evidence="3" id="KW-1185">Reference proteome</keyword>
<dbReference type="EMBL" id="JAMXIB010000001">
    <property type="protein sequence ID" value="MCO5723584.1"/>
    <property type="molecule type" value="Genomic_DNA"/>
</dbReference>
<keyword evidence="1" id="KW-1133">Transmembrane helix</keyword>